<dbReference type="EMBL" id="CADCWF010000035">
    <property type="protein sequence ID" value="CAA9539724.1"/>
    <property type="molecule type" value="Genomic_DNA"/>
</dbReference>
<feature type="domain" description="Leucine-binding protein" evidence="3">
    <location>
        <begin position="61"/>
        <end position="404"/>
    </location>
</feature>
<dbReference type="AlphaFoldDB" id="A0A6J4U6H6"/>
<sequence>MADINERFATIEQNPAGGLNRRQILTRAAALGVAVGLTGKSGGAALAQDATPAAAAPSGDPVRIGQPYNLTGGYASLDTPARDGSALAAKEINARGGVLGRPLELIVYDGRSDVPTIASITQRLVEEDQVIALAGLTDTSYMRAAGPVAQENQIPFLDVGGTAPIITQIGDFIFMLPFGDNVQAAAAAEYVAEQGWTTTALLVDEAMDYTKFLANYFEQAFTGAGGEVVSRLAYNIGDTDFSAQLTEFVNLDPQPDFYFISANPGEIGTIVAQARAAGLTAPIVGGDGYDTPDLARLGGQVTPVNDVIFTTHQGLYDDSPAAQAFIDAYQAEYGRAPENVFAALGYDGVNLMADAIARAGTTDGPAVREALAATAGFEGVTGTISYEEGSRIPSKSVALIEVVDNENTLIEVVVPENVPPA</sequence>
<organism evidence="4">
    <name type="scientific">uncultured Thermomicrobiales bacterium</name>
    <dbReference type="NCBI Taxonomy" id="1645740"/>
    <lineage>
        <taxon>Bacteria</taxon>
        <taxon>Pseudomonadati</taxon>
        <taxon>Thermomicrobiota</taxon>
        <taxon>Thermomicrobia</taxon>
        <taxon>Thermomicrobiales</taxon>
        <taxon>environmental samples</taxon>
    </lineage>
</organism>
<proteinExistence type="inferred from homology"/>
<dbReference type="InterPro" id="IPR028082">
    <property type="entry name" value="Peripla_BP_I"/>
</dbReference>
<gene>
    <name evidence="4" type="ORF">AVDCRST_MAG59-676</name>
</gene>
<dbReference type="PROSITE" id="PS51318">
    <property type="entry name" value="TAT"/>
    <property type="match status" value="1"/>
</dbReference>
<keyword evidence="2" id="KW-0732">Signal</keyword>
<accession>A0A6J4U6H6</accession>
<reference evidence="4" key="1">
    <citation type="submission" date="2020-02" db="EMBL/GenBank/DDBJ databases">
        <authorList>
            <person name="Meier V. D."/>
        </authorList>
    </citation>
    <scope>NUCLEOTIDE SEQUENCE</scope>
    <source>
        <strain evidence="4">AVDCRST_MAG59</strain>
    </source>
</reference>
<name>A0A6J4U6H6_9BACT</name>
<dbReference type="Pfam" id="PF13458">
    <property type="entry name" value="Peripla_BP_6"/>
    <property type="match status" value="1"/>
</dbReference>
<evidence type="ECO:0000259" key="3">
    <source>
        <dbReference type="Pfam" id="PF13458"/>
    </source>
</evidence>
<comment type="similarity">
    <text evidence="1">Belongs to the leucine-binding protein family.</text>
</comment>
<dbReference type="Gene3D" id="3.40.50.2300">
    <property type="match status" value="2"/>
</dbReference>
<evidence type="ECO:0000256" key="1">
    <source>
        <dbReference type="ARBA" id="ARBA00010062"/>
    </source>
</evidence>
<evidence type="ECO:0000313" key="4">
    <source>
        <dbReference type="EMBL" id="CAA9539724.1"/>
    </source>
</evidence>
<dbReference type="PANTHER" id="PTHR30483:SF6">
    <property type="entry name" value="PERIPLASMIC BINDING PROTEIN OF ABC TRANSPORTER FOR NATURAL AMINO ACIDS"/>
    <property type="match status" value="1"/>
</dbReference>
<dbReference type="CDD" id="cd06347">
    <property type="entry name" value="PBP1_ABC_LivK_ligand_binding-like"/>
    <property type="match status" value="1"/>
</dbReference>
<dbReference type="SUPFAM" id="SSF53822">
    <property type="entry name" value="Periplasmic binding protein-like I"/>
    <property type="match status" value="1"/>
</dbReference>
<dbReference type="InterPro" id="IPR051010">
    <property type="entry name" value="BCAA_transport"/>
</dbReference>
<protein>
    <submittedName>
        <fullName evidence="4">Branched-chain amino acid ABC transporter, amino acid-binding protein</fullName>
    </submittedName>
</protein>
<dbReference type="PANTHER" id="PTHR30483">
    <property type="entry name" value="LEUCINE-SPECIFIC-BINDING PROTEIN"/>
    <property type="match status" value="1"/>
</dbReference>
<dbReference type="InterPro" id="IPR006311">
    <property type="entry name" value="TAT_signal"/>
</dbReference>
<evidence type="ECO:0000256" key="2">
    <source>
        <dbReference type="ARBA" id="ARBA00022729"/>
    </source>
</evidence>
<dbReference type="InterPro" id="IPR028081">
    <property type="entry name" value="Leu-bd"/>
</dbReference>